<name>A0A1V1PGG5_9BACT</name>
<dbReference type="InterPro" id="IPR051848">
    <property type="entry name" value="PGIP"/>
</dbReference>
<gene>
    <name evidence="2" type="ORF">OMM_00573</name>
</gene>
<evidence type="ECO:0000256" key="1">
    <source>
        <dbReference type="ARBA" id="ARBA00004196"/>
    </source>
</evidence>
<protein>
    <recommendedName>
        <fullName evidence="4">Fibronectin type-III domain-containing protein</fullName>
    </recommendedName>
</protein>
<dbReference type="InterPro" id="IPR036116">
    <property type="entry name" value="FN3_sf"/>
</dbReference>
<comment type="subcellular location">
    <subcellularLocation>
        <location evidence="1">Cell envelope</location>
    </subcellularLocation>
</comment>
<sequence length="1760" mass="197613">MVLHYTNATWSIVETNLSFSLNAIQGNGSDIWITGGLWQNSGIVLKYDNISSPIVLNNTPFSAIGISHTDDIYVAGSEVYYYDDGIWSCDTRFRTGEFQSIRDIWGHSDNEIYSVGDNGTLLTYNGHKWERINTATSDHLNGIWGAASDNIYAVGANGMMIHYNGVSWTVGHKITTNDLNDIWATHDNQFFAVGSNGTFLHYQNNAWISIETNTTASLNAIWGFSDTNLYIVGNNALILHYNGYEFTEMPTTPYNEDLRSIWGADPHNIYAVGRKGLILKYNGQTWIKENNVPQVHLDAVWGIDQDIFAAGEYGTILHKNGSKWETMNSGTTNWLASGWAVNEYDFLAAGFGGSILKHERQRLHLEAPQYVYQSDNSISITISVYPAISQAIQVTISSDSTYIPYTDSIQLTSSQQSITKEISLNNPTINGHKRVRITAQYDKTNTVSTDIWILDTQSVDTQPLTATCIKGWDDTSIYAMGNNGNLYTLHGDNYQQIPFYWDTDLNDIWFASRNTAYAVGKAGMIMHYNGFDWKIMQIDPEGNDFYGIWGTNDRNVYLVGENGTIGHYNGNTWENMDSGTSYNLHAIWGTSENNIYAVGEASTIVHYDGNQWAPFMEKADFDLFDIWGITQNDIYVAGSDGMMFFFDGNHWKKIDLGLTSDLYSIWGSCHKDLFVAGENGVIRYFDGNIWLPLFKGTVNNSQTFRDIWGINGKNVYIAGDTSLIHYQPGGIKLSPIHSHYVCENLTLSIPFQLTDTNNYQNISLFGESSNDQLVPNDSSHIYFQGTDNNQWMIIKPRQGQTGDTIITLTASESDNFPCMTSFKVTVLSSREALLKLYKETGGDNWYNNKGWKSNPVHTDHFALPGTECSWFGVDCDPSENTIIGLSLNANALKGKIPGEIFGLSQLITIDLAYNHLKGDIPHQIVSLNHLKKLNIASNMLNGNIPKNIFQLDEIRNRSSDFRWNALMSSNKAVNDYLNQKQIGGNWLATQTLPPSKLTASVLQNSFLFRWNVIDYYQNDGGYDLIYTLPDFTYSDQPLDTIYDKNTQQAIIDSLQTNNRYQFGIRTFTNSHENNPNTIYSNYAYTNTVGLSSPPSIQLIAPDFVYEGHAPQRCSVKIDSPQTIDLNINLYSEDSSVQPVPLTTTIFAGKTEAFFYLNINNDGHYIQEKQVTINAFAMGKPLNPIAVIIKDQETPYWKPKSIPSQNNLNAIYGFSQSNVIAVGNYGTALHYDGLIWTLKTTGTTEDLHDVWGNSKNNVYAAGAAGTIIHFDGYVWQKVLFSESFDLFAIDGIATDSIYVAGASQHIFHFDGFQWENALVETIIGNISENTIADMWTYTENALIAIGNAGTTFFESEPTLLQMAHETITITPNNQTPFSNEKHTGIWGLSQDNYFVSGYAESSLEHTGIIYHKAGSNQTCYTEANVRLMDIWGATNKEVYAVGDTGSILLFNGKQWHQMPTGTDVTLNGIWGLRDTSIIAVGDQGTILHFESDKPDYFVDDAFSIPAGSTREEYVIASIYVNLIEKQSTKVFPNYISSEYATGENYRIGAYDPILGDYIEYGTDLLIEPGKAYWFLFRDTTTIPIKGEAISCVLNFDLPLLYNADTNDGWNMIACPNNMNYQWSKLKVFAKNNSGEIVDSNGNYLNESEIPFIFELSEDNPYIHPLIYEWTGDMNHPYNDYSDMTMIKNQGYWVSAKTKNVYLRFNQSAQVTHNRKRIAQSSSFSKSTKMPPMPMGELSASMQTNEKPHVSDAFCFIKACLY</sequence>
<proteinExistence type="predicted"/>
<dbReference type="SUPFAM" id="SSF52058">
    <property type="entry name" value="L domain-like"/>
    <property type="match status" value="1"/>
</dbReference>
<dbReference type="PANTHER" id="PTHR48059:SF30">
    <property type="entry name" value="OS06G0587000 PROTEIN"/>
    <property type="match status" value="1"/>
</dbReference>
<dbReference type="Proteomes" id="UP000189670">
    <property type="component" value="Unassembled WGS sequence"/>
</dbReference>
<evidence type="ECO:0000313" key="2">
    <source>
        <dbReference type="EMBL" id="ETR73957.1"/>
    </source>
</evidence>
<evidence type="ECO:0008006" key="4">
    <source>
        <dbReference type="Google" id="ProtNLM"/>
    </source>
</evidence>
<dbReference type="SUPFAM" id="SSF49265">
    <property type="entry name" value="Fibronectin type III"/>
    <property type="match status" value="1"/>
</dbReference>
<evidence type="ECO:0000313" key="3">
    <source>
        <dbReference type="Proteomes" id="UP000189670"/>
    </source>
</evidence>
<organism evidence="2 3">
    <name type="scientific">Candidatus Magnetoglobus multicellularis str. Araruama</name>
    <dbReference type="NCBI Taxonomy" id="890399"/>
    <lineage>
        <taxon>Bacteria</taxon>
        <taxon>Pseudomonadati</taxon>
        <taxon>Thermodesulfobacteriota</taxon>
        <taxon>Desulfobacteria</taxon>
        <taxon>Desulfobacterales</taxon>
        <taxon>Desulfobacteraceae</taxon>
        <taxon>Candidatus Magnetoglobus</taxon>
    </lineage>
</organism>
<dbReference type="InterPro" id="IPR032675">
    <property type="entry name" value="LRR_dom_sf"/>
</dbReference>
<reference evidence="3" key="1">
    <citation type="submission" date="2012-11" db="EMBL/GenBank/DDBJ databases">
        <authorList>
            <person name="Lucero-Rivera Y.E."/>
            <person name="Tovar-Ramirez D."/>
        </authorList>
    </citation>
    <scope>NUCLEOTIDE SEQUENCE [LARGE SCALE GENOMIC DNA]</scope>
    <source>
        <strain evidence="3">Araruama</strain>
    </source>
</reference>
<dbReference type="GO" id="GO:0030313">
    <property type="term" value="C:cell envelope"/>
    <property type="evidence" value="ECO:0007669"/>
    <property type="project" value="UniProtKB-SubCell"/>
</dbReference>
<dbReference type="Gene3D" id="3.80.10.10">
    <property type="entry name" value="Ribonuclease Inhibitor"/>
    <property type="match status" value="1"/>
</dbReference>
<dbReference type="EMBL" id="ATBP01000029">
    <property type="protein sequence ID" value="ETR73957.1"/>
    <property type="molecule type" value="Genomic_DNA"/>
</dbReference>
<dbReference type="PANTHER" id="PTHR48059">
    <property type="entry name" value="POLYGALACTURONASE INHIBITOR 1"/>
    <property type="match status" value="1"/>
</dbReference>
<accession>A0A1V1PGG5</accession>
<comment type="caution">
    <text evidence="2">The sequence shown here is derived from an EMBL/GenBank/DDBJ whole genome shotgun (WGS) entry which is preliminary data.</text>
</comment>